<organism evidence="1 2">
    <name type="scientific">Cardiosporidium cionae</name>
    <dbReference type="NCBI Taxonomy" id="476202"/>
    <lineage>
        <taxon>Eukaryota</taxon>
        <taxon>Sar</taxon>
        <taxon>Alveolata</taxon>
        <taxon>Apicomplexa</taxon>
        <taxon>Aconoidasida</taxon>
        <taxon>Nephromycida</taxon>
        <taxon>Cardiosporidium</taxon>
    </lineage>
</organism>
<evidence type="ECO:0000313" key="1">
    <source>
        <dbReference type="EMBL" id="KAF8822472.1"/>
    </source>
</evidence>
<dbReference type="Proteomes" id="UP000823046">
    <property type="component" value="Unassembled WGS sequence"/>
</dbReference>
<dbReference type="EMBL" id="JADAQX010000051">
    <property type="protein sequence ID" value="KAF8822472.1"/>
    <property type="molecule type" value="Genomic_DNA"/>
</dbReference>
<name>A0ABQ7JEN3_9APIC</name>
<keyword evidence="2" id="KW-1185">Reference proteome</keyword>
<accession>A0ABQ7JEN3</accession>
<protein>
    <submittedName>
        <fullName evidence="1">Uncharacterized protein</fullName>
    </submittedName>
</protein>
<dbReference type="InterPro" id="IPR012340">
    <property type="entry name" value="NA-bd_OB-fold"/>
</dbReference>
<dbReference type="Pfam" id="PF15490">
    <property type="entry name" value="Ten1_2"/>
    <property type="match status" value="1"/>
</dbReference>
<evidence type="ECO:0000313" key="2">
    <source>
        <dbReference type="Proteomes" id="UP000823046"/>
    </source>
</evidence>
<proteinExistence type="predicted"/>
<comment type="caution">
    <text evidence="1">The sequence shown here is derived from an EMBL/GenBank/DDBJ whole genome shotgun (WGS) entry which is preliminary data.</text>
</comment>
<gene>
    <name evidence="1" type="ORF">IE077_003695</name>
</gene>
<dbReference type="InterPro" id="IPR029146">
    <property type="entry name" value="Ten1_animal_plant"/>
</dbReference>
<sequence>MGHLEGHAQVILLKDVRSIELGECVRITGFIKKNYRDVGFVELADEDHSVFIDCRKLPEESMLEFHQVQIVGEVQSPPTGILPAISSSVSSAMVVASYIRYVDEVDMPAYRNGVYLRKRFVEYLQVDAT</sequence>
<dbReference type="Gene3D" id="2.40.50.140">
    <property type="entry name" value="Nucleic acid-binding proteins"/>
    <property type="match status" value="1"/>
</dbReference>
<reference evidence="1 2" key="1">
    <citation type="journal article" date="2020" name="bioRxiv">
        <title>Metabolic contributions of an alphaproteobacterial endosymbiont in the apicomplexan Cardiosporidium cionae.</title>
        <authorList>
            <person name="Hunter E.S."/>
            <person name="Paight C.J."/>
            <person name="Lane C.E."/>
        </authorList>
    </citation>
    <scope>NUCLEOTIDE SEQUENCE [LARGE SCALE GENOMIC DNA]</scope>
    <source>
        <strain evidence="1">ESH_2018</strain>
    </source>
</reference>